<dbReference type="Gene3D" id="3.40.630.30">
    <property type="match status" value="1"/>
</dbReference>
<name>A0A365YN80_9MICC</name>
<sequence length="163" mass="17398">MVGIRPLVPQDYRAVRELSRSLGRTSAPERFAPGGCLLAAMSEDGRLVGWAKAQWWDPQDPVAPAGYYLGGVEIDPGWRRRGVATALGLARLSWVAQRADAAWCVVNARNTAPLALQRSLGFTLGARAAGFGTVHFTGGAGVLLCRTLQDFAPGDGAHNDKQK</sequence>
<dbReference type="RefSeq" id="WP_113606431.1">
    <property type="nucleotide sequence ID" value="NZ_POAF01000001.1"/>
</dbReference>
<proteinExistence type="predicted"/>
<reference evidence="2 3" key="1">
    <citation type="submission" date="2018-01" db="EMBL/GenBank/DDBJ databases">
        <title>Glutamicibacter soli strain NHPC-3 Whole genome sequence and assembly.</title>
        <authorList>
            <person name="Choudhury P."/>
            <person name="Gupta D."/>
            <person name="Sengupta K."/>
            <person name="Jawed A."/>
            <person name="Sultana N."/>
            <person name="Saha P."/>
        </authorList>
    </citation>
    <scope>NUCLEOTIDE SEQUENCE [LARGE SCALE GENOMIC DNA]</scope>
    <source>
        <strain evidence="2 3">NHPC-3</strain>
    </source>
</reference>
<evidence type="ECO:0000313" key="3">
    <source>
        <dbReference type="Proteomes" id="UP000252167"/>
    </source>
</evidence>
<organism evidence="2 3">
    <name type="scientific">Glutamicibacter soli</name>
    <dbReference type="NCBI Taxonomy" id="453836"/>
    <lineage>
        <taxon>Bacteria</taxon>
        <taxon>Bacillati</taxon>
        <taxon>Actinomycetota</taxon>
        <taxon>Actinomycetes</taxon>
        <taxon>Micrococcales</taxon>
        <taxon>Micrococcaceae</taxon>
        <taxon>Glutamicibacter</taxon>
    </lineage>
</organism>
<dbReference type="PROSITE" id="PS51186">
    <property type="entry name" value="GNAT"/>
    <property type="match status" value="1"/>
</dbReference>
<dbReference type="Pfam" id="PF00583">
    <property type="entry name" value="Acetyltransf_1"/>
    <property type="match status" value="1"/>
</dbReference>
<comment type="caution">
    <text evidence="2">The sequence shown here is derived from an EMBL/GenBank/DDBJ whole genome shotgun (WGS) entry which is preliminary data.</text>
</comment>
<dbReference type="EMBL" id="POAF01000001">
    <property type="protein sequence ID" value="RBM04142.1"/>
    <property type="molecule type" value="Genomic_DNA"/>
</dbReference>
<dbReference type="AlphaFoldDB" id="A0A365YN80"/>
<keyword evidence="2" id="KW-0808">Transferase</keyword>
<feature type="domain" description="N-acetyltransferase" evidence="1">
    <location>
        <begin position="2"/>
        <end position="149"/>
    </location>
</feature>
<dbReference type="SUPFAM" id="SSF55729">
    <property type="entry name" value="Acyl-CoA N-acyltransferases (Nat)"/>
    <property type="match status" value="1"/>
</dbReference>
<gene>
    <name evidence="2" type="ORF">C1H84_02300</name>
</gene>
<protein>
    <submittedName>
        <fullName evidence="2">GNAT family N-acetyltransferase</fullName>
    </submittedName>
</protein>
<dbReference type="Proteomes" id="UP000252167">
    <property type="component" value="Unassembled WGS sequence"/>
</dbReference>
<accession>A0A365YN80</accession>
<dbReference type="CDD" id="cd04301">
    <property type="entry name" value="NAT_SF"/>
    <property type="match status" value="1"/>
</dbReference>
<keyword evidence="3" id="KW-1185">Reference proteome</keyword>
<evidence type="ECO:0000313" key="2">
    <source>
        <dbReference type="EMBL" id="RBM04142.1"/>
    </source>
</evidence>
<dbReference type="InterPro" id="IPR000182">
    <property type="entry name" value="GNAT_dom"/>
</dbReference>
<dbReference type="InterPro" id="IPR016181">
    <property type="entry name" value="Acyl_CoA_acyltransferase"/>
</dbReference>
<evidence type="ECO:0000259" key="1">
    <source>
        <dbReference type="PROSITE" id="PS51186"/>
    </source>
</evidence>
<dbReference type="GO" id="GO:0016747">
    <property type="term" value="F:acyltransferase activity, transferring groups other than amino-acyl groups"/>
    <property type="evidence" value="ECO:0007669"/>
    <property type="project" value="InterPro"/>
</dbReference>